<gene>
    <name evidence="17" type="ORF">HHI36_017577</name>
</gene>
<evidence type="ECO:0000256" key="16">
    <source>
        <dbReference type="SAM" id="Phobius"/>
    </source>
</evidence>
<feature type="transmembrane region" description="Helical" evidence="16">
    <location>
        <begin position="20"/>
        <end position="38"/>
    </location>
</feature>
<evidence type="ECO:0000256" key="3">
    <source>
        <dbReference type="ARBA" id="ARBA00004174"/>
    </source>
</evidence>
<dbReference type="PROSITE" id="PS00086">
    <property type="entry name" value="CYTOCHROME_P450"/>
    <property type="match status" value="1"/>
</dbReference>
<dbReference type="CDD" id="cd20628">
    <property type="entry name" value="CYP4"/>
    <property type="match status" value="1"/>
</dbReference>
<keyword evidence="8" id="KW-0256">Endoplasmic reticulum</keyword>
<accession>A0ABD2NPH1</accession>
<dbReference type="EMBL" id="JABFTP020000124">
    <property type="protein sequence ID" value="KAL3280070.1"/>
    <property type="molecule type" value="Genomic_DNA"/>
</dbReference>
<evidence type="ECO:0008006" key="19">
    <source>
        <dbReference type="Google" id="ProtNLM"/>
    </source>
</evidence>
<evidence type="ECO:0000313" key="17">
    <source>
        <dbReference type="EMBL" id="KAL3280070.1"/>
    </source>
</evidence>
<dbReference type="PANTHER" id="PTHR24291">
    <property type="entry name" value="CYTOCHROME P450 FAMILY 4"/>
    <property type="match status" value="1"/>
</dbReference>
<keyword evidence="7 14" id="KW-0479">Metal-binding</keyword>
<dbReference type="InterPro" id="IPR017972">
    <property type="entry name" value="Cyt_P450_CS"/>
</dbReference>
<protein>
    <recommendedName>
        <fullName evidence="19">Cytochrome P450</fullName>
    </recommendedName>
</protein>
<comment type="caution">
    <text evidence="17">The sequence shown here is derived from an EMBL/GenBank/DDBJ whole genome shotgun (WGS) entry which is preliminary data.</text>
</comment>
<dbReference type="PANTHER" id="PTHR24291:SF189">
    <property type="entry name" value="CYTOCHROME P450 4C3-RELATED"/>
    <property type="match status" value="1"/>
</dbReference>
<keyword evidence="11 14" id="KW-0408">Iron</keyword>
<comment type="function">
    <text evidence="2">May be involved in the metabolism of insect hormones and in the breakdown of synthetic insecticides.</text>
</comment>
<dbReference type="PRINTS" id="PR00385">
    <property type="entry name" value="P450"/>
</dbReference>
<feature type="binding site" description="axial binding residue" evidence="14">
    <location>
        <position position="471"/>
    </location>
    <ligand>
        <name>heme</name>
        <dbReference type="ChEBI" id="CHEBI:30413"/>
    </ligand>
    <ligandPart>
        <name>Fe</name>
        <dbReference type="ChEBI" id="CHEBI:18248"/>
    </ligandPart>
</feature>
<comment type="cofactor">
    <cofactor evidence="1 14">
        <name>heme</name>
        <dbReference type="ChEBI" id="CHEBI:30413"/>
    </cofactor>
</comment>
<keyword evidence="9" id="KW-0492">Microsome</keyword>
<keyword evidence="12 15" id="KW-0503">Monooxygenase</keyword>
<dbReference type="SUPFAM" id="SSF48264">
    <property type="entry name" value="Cytochrome P450"/>
    <property type="match status" value="1"/>
</dbReference>
<organism evidence="17 18">
    <name type="scientific">Cryptolaemus montrouzieri</name>
    <dbReference type="NCBI Taxonomy" id="559131"/>
    <lineage>
        <taxon>Eukaryota</taxon>
        <taxon>Metazoa</taxon>
        <taxon>Ecdysozoa</taxon>
        <taxon>Arthropoda</taxon>
        <taxon>Hexapoda</taxon>
        <taxon>Insecta</taxon>
        <taxon>Pterygota</taxon>
        <taxon>Neoptera</taxon>
        <taxon>Endopterygota</taxon>
        <taxon>Coleoptera</taxon>
        <taxon>Polyphaga</taxon>
        <taxon>Cucujiformia</taxon>
        <taxon>Coccinelloidea</taxon>
        <taxon>Coccinellidae</taxon>
        <taxon>Scymninae</taxon>
        <taxon>Scymnini</taxon>
        <taxon>Cryptolaemus</taxon>
    </lineage>
</organism>
<name>A0ABD2NPH1_9CUCU</name>
<evidence type="ECO:0000256" key="8">
    <source>
        <dbReference type="ARBA" id="ARBA00022824"/>
    </source>
</evidence>
<dbReference type="AlphaFoldDB" id="A0ABD2NPH1"/>
<evidence type="ECO:0000256" key="15">
    <source>
        <dbReference type="RuleBase" id="RU000461"/>
    </source>
</evidence>
<evidence type="ECO:0000256" key="14">
    <source>
        <dbReference type="PIRSR" id="PIRSR602401-1"/>
    </source>
</evidence>
<evidence type="ECO:0000256" key="2">
    <source>
        <dbReference type="ARBA" id="ARBA00003690"/>
    </source>
</evidence>
<evidence type="ECO:0000313" key="18">
    <source>
        <dbReference type="Proteomes" id="UP001516400"/>
    </source>
</evidence>
<proteinExistence type="inferred from homology"/>
<comment type="similarity">
    <text evidence="5 15">Belongs to the cytochrome P450 family.</text>
</comment>
<comment type="subcellular location">
    <subcellularLocation>
        <location evidence="4">Endoplasmic reticulum membrane</location>
        <topology evidence="4">Peripheral membrane protein</topology>
    </subcellularLocation>
    <subcellularLocation>
        <location evidence="3">Microsome membrane</location>
        <topology evidence="3">Peripheral membrane protein</topology>
    </subcellularLocation>
</comment>
<evidence type="ECO:0000256" key="10">
    <source>
        <dbReference type="ARBA" id="ARBA00023002"/>
    </source>
</evidence>
<evidence type="ECO:0000256" key="9">
    <source>
        <dbReference type="ARBA" id="ARBA00022848"/>
    </source>
</evidence>
<dbReference type="InterPro" id="IPR050196">
    <property type="entry name" value="Cytochrome_P450_Monoox"/>
</dbReference>
<dbReference type="GO" id="GO:0046872">
    <property type="term" value="F:metal ion binding"/>
    <property type="evidence" value="ECO:0007669"/>
    <property type="project" value="UniProtKB-KW"/>
</dbReference>
<dbReference type="Pfam" id="PF00067">
    <property type="entry name" value="p450"/>
    <property type="match status" value="1"/>
</dbReference>
<sequence length="525" mass="60875">QKPKLLVIMFLNDLYSNSYYIKAFVWVGFISFLMYILHQGYKKWRILKMVNKFDGPRSPSIIFGHMGILTQVSEKFCADIRSFSRKYYPHFGLRVIWDATVFILAPEDCQILMGSKKHSTKGTVYKVLENWLKDGLLLSSGRKWIGRRGILTPAFHFSILKDFVAIFNEESENLVKIISTNCSRPIDVVPLVCEFTLNSINETAMGTKINTEDNDQKAYRNAISTLLFLLRLRMMKPWLYSNWLYFFTFEGQAERRLLRMLHRFTRNVIRKRMDNTSDISEHQTQETGEDDIYMSKKKKRLAMLDILLQAKLDGEKINYAGICEEVDTFMFEGHDTTANALGFCLMLIANHTKIQEQIYQEIKTVLGDGDRKPTYNELQKMDLLERCIKESLRLYPSVPSISRIVEEDTTLNSGLVLPKGMNVNISIKDIHTNPEIYPDPEKFDPDRFLPDNSHNRHPYAYIPFSAGPRNCIGQKFAILEMKSVLIGILQHFRMTAVDTPQTIVLTADLILRSRDGIKVEFHERN</sequence>
<dbReference type="Gene3D" id="1.10.630.10">
    <property type="entry name" value="Cytochrome P450"/>
    <property type="match status" value="1"/>
</dbReference>
<keyword evidence="16" id="KW-1133">Transmembrane helix</keyword>
<evidence type="ECO:0000256" key="4">
    <source>
        <dbReference type="ARBA" id="ARBA00004406"/>
    </source>
</evidence>
<dbReference type="InterPro" id="IPR002401">
    <property type="entry name" value="Cyt_P450_E_grp-I"/>
</dbReference>
<feature type="non-terminal residue" evidence="17">
    <location>
        <position position="1"/>
    </location>
</feature>
<dbReference type="PRINTS" id="PR00463">
    <property type="entry name" value="EP450I"/>
</dbReference>
<dbReference type="Proteomes" id="UP001516400">
    <property type="component" value="Unassembled WGS sequence"/>
</dbReference>
<evidence type="ECO:0000256" key="1">
    <source>
        <dbReference type="ARBA" id="ARBA00001971"/>
    </source>
</evidence>
<evidence type="ECO:0000256" key="11">
    <source>
        <dbReference type="ARBA" id="ARBA00023004"/>
    </source>
</evidence>
<dbReference type="InterPro" id="IPR036396">
    <property type="entry name" value="Cyt_P450_sf"/>
</dbReference>
<evidence type="ECO:0000256" key="7">
    <source>
        <dbReference type="ARBA" id="ARBA00022723"/>
    </source>
</evidence>
<keyword evidence="10 15" id="KW-0560">Oxidoreductase</keyword>
<evidence type="ECO:0000256" key="12">
    <source>
        <dbReference type="ARBA" id="ARBA00023033"/>
    </source>
</evidence>
<dbReference type="GO" id="GO:0005789">
    <property type="term" value="C:endoplasmic reticulum membrane"/>
    <property type="evidence" value="ECO:0007669"/>
    <property type="project" value="UniProtKB-SubCell"/>
</dbReference>
<evidence type="ECO:0000256" key="13">
    <source>
        <dbReference type="ARBA" id="ARBA00023136"/>
    </source>
</evidence>
<reference evidence="17 18" key="1">
    <citation type="journal article" date="2021" name="BMC Biol.">
        <title>Horizontally acquired antibacterial genes associated with adaptive radiation of ladybird beetles.</title>
        <authorList>
            <person name="Li H.S."/>
            <person name="Tang X.F."/>
            <person name="Huang Y.H."/>
            <person name="Xu Z.Y."/>
            <person name="Chen M.L."/>
            <person name="Du X.Y."/>
            <person name="Qiu B.Y."/>
            <person name="Chen P.T."/>
            <person name="Zhang W."/>
            <person name="Slipinski A."/>
            <person name="Escalona H.E."/>
            <person name="Waterhouse R.M."/>
            <person name="Zwick A."/>
            <person name="Pang H."/>
        </authorList>
    </citation>
    <scope>NUCLEOTIDE SEQUENCE [LARGE SCALE GENOMIC DNA]</scope>
    <source>
        <strain evidence="17">SYSU2018</strain>
    </source>
</reference>
<keyword evidence="18" id="KW-1185">Reference proteome</keyword>
<dbReference type="GO" id="GO:0004497">
    <property type="term" value="F:monooxygenase activity"/>
    <property type="evidence" value="ECO:0007669"/>
    <property type="project" value="UniProtKB-KW"/>
</dbReference>
<keyword evidence="6 14" id="KW-0349">Heme</keyword>
<dbReference type="InterPro" id="IPR001128">
    <property type="entry name" value="Cyt_P450"/>
</dbReference>
<keyword evidence="13 16" id="KW-0472">Membrane</keyword>
<keyword evidence="16" id="KW-0812">Transmembrane</keyword>
<evidence type="ECO:0000256" key="6">
    <source>
        <dbReference type="ARBA" id="ARBA00022617"/>
    </source>
</evidence>
<evidence type="ECO:0000256" key="5">
    <source>
        <dbReference type="ARBA" id="ARBA00010617"/>
    </source>
</evidence>